<name>A0AAD8ENE0_DIPPU</name>
<accession>A0AAD8ENE0</accession>
<dbReference type="AlphaFoldDB" id="A0AAD8ENE0"/>
<evidence type="ECO:0000313" key="1">
    <source>
        <dbReference type="EMBL" id="KAJ9596576.1"/>
    </source>
</evidence>
<reference evidence="1" key="2">
    <citation type="submission" date="2023-05" db="EMBL/GenBank/DDBJ databases">
        <authorList>
            <person name="Fouks B."/>
        </authorList>
    </citation>
    <scope>NUCLEOTIDE SEQUENCE</scope>
    <source>
        <strain evidence="1">Stay&amp;Tobe</strain>
        <tissue evidence="1">Testes</tissue>
    </source>
</reference>
<dbReference type="Proteomes" id="UP001233999">
    <property type="component" value="Unassembled WGS sequence"/>
</dbReference>
<protein>
    <submittedName>
        <fullName evidence="1">Uncharacterized protein</fullName>
    </submittedName>
</protein>
<gene>
    <name evidence="1" type="ORF">L9F63_012409</name>
</gene>
<evidence type="ECO:0000313" key="2">
    <source>
        <dbReference type="Proteomes" id="UP001233999"/>
    </source>
</evidence>
<sequence length="87" mass="10218">HVAVDRLKQLWEPWSIPIQIRDGTVRYSQCQMFEHNYSSLLLNVETEDDLDRLEQQINSINLSSTITSCVYGWNFDYTQYATTVVTE</sequence>
<reference evidence="1" key="1">
    <citation type="journal article" date="2023" name="IScience">
        <title>Live-bearing cockroach genome reveals convergent evolutionary mechanisms linked to viviparity in insects and beyond.</title>
        <authorList>
            <person name="Fouks B."/>
            <person name="Harrison M.C."/>
            <person name="Mikhailova A.A."/>
            <person name="Marchal E."/>
            <person name="English S."/>
            <person name="Carruthers M."/>
            <person name="Jennings E.C."/>
            <person name="Chiamaka E.L."/>
            <person name="Frigard R.A."/>
            <person name="Pippel M."/>
            <person name="Attardo G.M."/>
            <person name="Benoit J.B."/>
            <person name="Bornberg-Bauer E."/>
            <person name="Tobe S.S."/>
        </authorList>
    </citation>
    <scope>NUCLEOTIDE SEQUENCE</scope>
    <source>
        <strain evidence="1">Stay&amp;Tobe</strain>
    </source>
</reference>
<dbReference type="EMBL" id="JASPKZ010001980">
    <property type="protein sequence ID" value="KAJ9596576.1"/>
    <property type="molecule type" value="Genomic_DNA"/>
</dbReference>
<feature type="non-terminal residue" evidence="1">
    <location>
        <position position="87"/>
    </location>
</feature>
<proteinExistence type="predicted"/>
<organism evidence="1 2">
    <name type="scientific">Diploptera punctata</name>
    <name type="common">Pacific beetle cockroach</name>
    <dbReference type="NCBI Taxonomy" id="6984"/>
    <lineage>
        <taxon>Eukaryota</taxon>
        <taxon>Metazoa</taxon>
        <taxon>Ecdysozoa</taxon>
        <taxon>Arthropoda</taxon>
        <taxon>Hexapoda</taxon>
        <taxon>Insecta</taxon>
        <taxon>Pterygota</taxon>
        <taxon>Neoptera</taxon>
        <taxon>Polyneoptera</taxon>
        <taxon>Dictyoptera</taxon>
        <taxon>Blattodea</taxon>
        <taxon>Blaberoidea</taxon>
        <taxon>Blaberidae</taxon>
        <taxon>Diplopterinae</taxon>
        <taxon>Diploptera</taxon>
    </lineage>
</organism>
<comment type="caution">
    <text evidence="1">The sequence shown here is derived from an EMBL/GenBank/DDBJ whole genome shotgun (WGS) entry which is preliminary data.</text>
</comment>
<keyword evidence="2" id="KW-1185">Reference proteome</keyword>
<feature type="non-terminal residue" evidence="1">
    <location>
        <position position="1"/>
    </location>
</feature>